<dbReference type="PANTHER" id="PTHR47360">
    <property type="entry name" value="MUREIN DD-ENDOPEPTIDASE MEPS/MUREIN LD-CARBOXYPEPTIDASE"/>
    <property type="match status" value="1"/>
</dbReference>
<evidence type="ECO:0000256" key="3">
    <source>
        <dbReference type="ARBA" id="ARBA00022729"/>
    </source>
</evidence>
<evidence type="ECO:0000256" key="2">
    <source>
        <dbReference type="ARBA" id="ARBA00022670"/>
    </source>
</evidence>
<keyword evidence="2" id="KW-0645">Protease</keyword>
<comment type="similarity">
    <text evidence="1">Belongs to the peptidase C40 family.</text>
</comment>
<evidence type="ECO:0000259" key="7">
    <source>
        <dbReference type="PROSITE" id="PS51935"/>
    </source>
</evidence>
<keyword evidence="3 6" id="KW-0732">Signal</keyword>
<name>A0A6B2H820_9BACT</name>
<evidence type="ECO:0000256" key="5">
    <source>
        <dbReference type="ARBA" id="ARBA00022807"/>
    </source>
</evidence>
<proteinExistence type="inferred from homology"/>
<evidence type="ECO:0000256" key="6">
    <source>
        <dbReference type="SAM" id="SignalP"/>
    </source>
</evidence>
<protein>
    <recommendedName>
        <fullName evidence="7">NlpC/P60 domain-containing protein</fullName>
    </recommendedName>
</protein>
<feature type="domain" description="NlpC/P60" evidence="7">
    <location>
        <begin position="89"/>
        <end position="212"/>
    </location>
</feature>
<accession>A0A6B2H820</accession>
<keyword evidence="9" id="KW-1185">Reference proteome</keyword>
<dbReference type="PANTHER" id="PTHR47360:SF1">
    <property type="entry name" value="ENDOPEPTIDASE NLPC-RELATED"/>
    <property type="match status" value="1"/>
</dbReference>
<dbReference type="Gene3D" id="3.90.1720.10">
    <property type="entry name" value="endopeptidase domain like (from Nostoc punctiforme)"/>
    <property type="match status" value="1"/>
</dbReference>
<dbReference type="RefSeq" id="WP_162347209.1">
    <property type="nucleotide sequence ID" value="NZ_JAAEAA010000021.1"/>
</dbReference>
<dbReference type="EMBL" id="JAAEAA010000021">
    <property type="protein sequence ID" value="NDK57146.1"/>
    <property type="molecule type" value="Genomic_DNA"/>
</dbReference>
<sequence>MKKTIILSILAALSLTLSYFYEVTPAASAELPQPVAAITPYAINSGQDLTAALLEKDPLIKLPEPEPAPAPKPESEAFYSKKLGMQFATSKNKTLVQTVASWLGTPYRYGSGSKSGTDCSGFVTSIYRQVYGIRLSRSSHAMYQHVARIKKDNLRTGDLVFFKRGPNQPIFHVGIYLKNGKFIHSATNGGVMVSSLKEPFYRRNYYAGGRVI</sequence>
<evidence type="ECO:0000256" key="4">
    <source>
        <dbReference type="ARBA" id="ARBA00022801"/>
    </source>
</evidence>
<dbReference type="Pfam" id="PF00877">
    <property type="entry name" value="NLPC_P60"/>
    <property type="match status" value="1"/>
</dbReference>
<dbReference type="AlphaFoldDB" id="A0A6B2H820"/>
<reference evidence="8 9" key="1">
    <citation type="submission" date="2020-01" db="EMBL/GenBank/DDBJ databases">
        <authorList>
            <person name="Kim M.K."/>
        </authorList>
    </citation>
    <scope>NUCLEOTIDE SEQUENCE [LARGE SCALE GENOMIC DNA]</scope>
    <source>
        <strain evidence="8 9">BT213</strain>
    </source>
</reference>
<dbReference type="Proteomes" id="UP000478546">
    <property type="component" value="Unassembled WGS sequence"/>
</dbReference>
<dbReference type="InterPro" id="IPR000064">
    <property type="entry name" value="NLP_P60_dom"/>
</dbReference>
<organism evidence="8 9">
    <name type="scientific">Pontibacter fetidus</name>
    <dbReference type="NCBI Taxonomy" id="2700082"/>
    <lineage>
        <taxon>Bacteria</taxon>
        <taxon>Pseudomonadati</taxon>
        <taxon>Bacteroidota</taxon>
        <taxon>Cytophagia</taxon>
        <taxon>Cytophagales</taxon>
        <taxon>Hymenobacteraceae</taxon>
        <taxon>Pontibacter</taxon>
    </lineage>
</organism>
<keyword evidence="4" id="KW-0378">Hydrolase</keyword>
<dbReference type="SUPFAM" id="SSF54001">
    <property type="entry name" value="Cysteine proteinases"/>
    <property type="match status" value="1"/>
</dbReference>
<feature type="signal peptide" evidence="6">
    <location>
        <begin position="1"/>
        <end position="22"/>
    </location>
</feature>
<dbReference type="InterPro" id="IPR038765">
    <property type="entry name" value="Papain-like_cys_pep_sf"/>
</dbReference>
<evidence type="ECO:0000313" key="9">
    <source>
        <dbReference type="Proteomes" id="UP000478546"/>
    </source>
</evidence>
<dbReference type="GO" id="GO:0006508">
    <property type="term" value="P:proteolysis"/>
    <property type="evidence" value="ECO:0007669"/>
    <property type="project" value="UniProtKB-KW"/>
</dbReference>
<keyword evidence="5" id="KW-0788">Thiol protease</keyword>
<evidence type="ECO:0000313" key="8">
    <source>
        <dbReference type="EMBL" id="NDK57146.1"/>
    </source>
</evidence>
<dbReference type="PROSITE" id="PS51935">
    <property type="entry name" value="NLPC_P60"/>
    <property type="match status" value="1"/>
</dbReference>
<dbReference type="InterPro" id="IPR052062">
    <property type="entry name" value="Murein_DD/LD_carboxypeptidase"/>
</dbReference>
<evidence type="ECO:0000256" key="1">
    <source>
        <dbReference type="ARBA" id="ARBA00007074"/>
    </source>
</evidence>
<comment type="caution">
    <text evidence="8">The sequence shown here is derived from an EMBL/GenBank/DDBJ whole genome shotgun (WGS) entry which is preliminary data.</text>
</comment>
<feature type="chain" id="PRO_5025640864" description="NlpC/P60 domain-containing protein" evidence="6">
    <location>
        <begin position="23"/>
        <end position="212"/>
    </location>
</feature>
<gene>
    <name evidence="8" type="ORF">GWO68_14575</name>
</gene>
<dbReference type="GO" id="GO:0008234">
    <property type="term" value="F:cysteine-type peptidase activity"/>
    <property type="evidence" value="ECO:0007669"/>
    <property type="project" value="UniProtKB-KW"/>
</dbReference>